<feature type="transmembrane region" description="Helical" evidence="5">
    <location>
        <begin position="163"/>
        <end position="181"/>
    </location>
</feature>
<dbReference type="Pfam" id="PF01061">
    <property type="entry name" value="ABC2_membrane"/>
    <property type="match status" value="1"/>
</dbReference>
<sequence length="247" mass="24322">MTPMMASIAAVHTAQLGRARAGGGAVVVVATVQSLAILALLRGVGGTADTGARAAVVSGAVLTVVAFIAWNLLAQRLAALKAGGGLDYFGTLPVRPAAVVLGFCSSYAVFAVPGVILTAVAGIALFGLPFAQFWVLAPAAVTAAVAFGGLGALSGLGPARPETATLAGQLGLTAVMFAGLIPPGPLPGWVAAARAATPLAYDVDAFASALAPHPDWPGIALRLAGSALFGACCLALAARAYGRALNR</sequence>
<dbReference type="GO" id="GO:0016020">
    <property type="term" value="C:membrane"/>
    <property type="evidence" value="ECO:0007669"/>
    <property type="project" value="UniProtKB-SubCell"/>
</dbReference>
<evidence type="ECO:0000256" key="3">
    <source>
        <dbReference type="ARBA" id="ARBA00022989"/>
    </source>
</evidence>
<evidence type="ECO:0000256" key="2">
    <source>
        <dbReference type="ARBA" id="ARBA00022692"/>
    </source>
</evidence>
<keyword evidence="8" id="KW-1185">Reference proteome</keyword>
<dbReference type="InterPro" id="IPR013525">
    <property type="entry name" value="ABC2_TM"/>
</dbReference>
<dbReference type="EMBL" id="VSFG01000005">
    <property type="protein sequence ID" value="TYB44229.1"/>
    <property type="molecule type" value="Genomic_DNA"/>
</dbReference>
<feature type="transmembrane region" description="Helical" evidence="5">
    <location>
        <begin position="219"/>
        <end position="241"/>
    </location>
</feature>
<keyword evidence="4 5" id="KW-0472">Membrane</keyword>
<gene>
    <name evidence="7" type="ORF">FXF69_25100</name>
</gene>
<evidence type="ECO:0000259" key="6">
    <source>
        <dbReference type="Pfam" id="PF01061"/>
    </source>
</evidence>
<feature type="transmembrane region" description="Helical" evidence="5">
    <location>
        <begin position="133"/>
        <end position="156"/>
    </location>
</feature>
<dbReference type="AlphaFoldDB" id="A0A5D0NIQ7"/>
<dbReference type="GO" id="GO:0140359">
    <property type="term" value="F:ABC-type transporter activity"/>
    <property type="evidence" value="ECO:0007669"/>
    <property type="project" value="InterPro"/>
</dbReference>
<feature type="transmembrane region" description="Helical" evidence="5">
    <location>
        <begin position="53"/>
        <end position="73"/>
    </location>
</feature>
<accession>A0A5D0NIQ7</accession>
<feature type="transmembrane region" description="Helical" evidence="5">
    <location>
        <begin position="21"/>
        <end position="41"/>
    </location>
</feature>
<protein>
    <submittedName>
        <fullName evidence="7">ABC transporter permease</fullName>
    </submittedName>
</protein>
<evidence type="ECO:0000313" key="7">
    <source>
        <dbReference type="EMBL" id="TYB44229.1"/>
    </source>
</evidence>
<dbReference type="InterPro" id="IPR051784">
    <property type="entry name" value="Nod_factor_ABC_transporter"/>
</dbReference>
<dbReference type="PANTHER" id="PTHR43229">
    <property type="entry name" value="NODULATION PROTEIN J"/>
    <property type="match status" value="1"/>
</dbReference>
<proteinExistence type="predicted"/>
<evidence type="ECO:0000313" key="8">
    <source>
        <dbReference type="Proteomes" id="UP000323380"/>
    </source>
</evidence>
<dbReference type="Proteomes" id="UP000323380">
    <property type="component" value="Unassembled WGS sequence"/>
</dbReference>
<feature type="domain" description="ABC-2 type transporter transmembrane" evidence="6">
    <location>
        <begin position="28"/>
        <end position="209"/>
    </location>
</feature>
<organism evidence="7 8">
    <name type="scientific">Actinomadura chibensis</name>
    <dbReference type="NCBI Taxonomy" id="392828"/>
    <lineage>
        <taxon>Bacteria</taxon>
        <taxon>Bacillati</taxon>
        <taxon>Actinomycetota</taxon>
        <taxon>Actinomycetes</taxon>
        <taxon>Streptosporangiales</taxon>
        <taxon>Thermomonosporaceae</taxon>
        <taxon>Actinomadura</taxon>
    </lineage>
</organism>
<keyword evidence="3 5" id="KW-1133">Transmembrane helix</keyword>
<comment type="subcellular location">
    <subcellularLocation>
        <location evidence="1">Membrane</location>
        <topology evidence="1">Multi-pass membrane protein</topology>
    </subcellularLocation>
</comment>
<keyword evidence="2 5" id="KW-0812">Transmembrane</keyword>
<evidence type="ECO:0000256" key="4">
    <source>
        <dbReference type="ARBA" id="ARBA00023136"/>
    </source>
</evidence>
<name>A0A5D0NIQ7_9ACTN</name>
<dbReference type="PANTHER" id="PTHR43229:SF2">
    <property type="entry name" value="NODULATION PROTEIN J"/>
    <property type="match status" value="1"/>
</dbReference>
<comment type="caution">
    <text evidence="7">The sequence shown here is derived from an EMBL/GenBank/DDBJ whole genome shotgun (WGS) entry which is preliminary data.</text>
</comment>
<reference evidence="7 8" key="1">
    <citation type="submission" date="2019-08" db="EMBL/GenBank/DDBJ databases">
        <title>Actinomadura sp. nov. CYP1-5 isolated from mountain soil.</title>
        <authorList>
            <person name="Songsumanus A."/>
            <person name="Kuncharoen N."/>
            <person name="Kudo T."/>
            <person name="Yuki M."/>
            <person name="Igarashi Y."/>
            <person name="Tanasupawat S."/>
        </authorList>
    </citation>
    <scope>NUCLEOTIDE SEQUENCE [LARGE SCALE GENOMIC DNA]</scope>
    <source>
        <strain evidence="7 8">JCM 14158</strain>
    </source>
</reference>
<dbReference type="STRING" id="1220554.GCA_001552135_06992"/>
<feature type="transmembrane region" description="Helical" evidence="5">
    <location>
        <begin position="94"/>
        <end position="127"/>
    </location>
</feature>
<evidence type="ECO:0000256" key="1">
    <source>
        <dbReference type="ARBA" id="ARBA00004141"/>
    </source>
</evidence>
<evidence type="ECO:0000256" key="5">
    <source>
        <dbReference type="SAM" id="Phobius"/>
    </source>
</evidence>